<protein>
    <submittedName>
        <fullName evidence="2">Uncharacterized protein</fullName>
    </submittedName>
</protein>
<dbReference type="Proteomes" id="UP001501509">
    <property type="component" value="Unassembled WGS sequence"/>
</dbReference>
<organism evidence="2 3">
    <name type="scientific">Actinomadura fulvescens</name>
    <dbReference type="NCBI Taxonomy" id="46160"/>
    <lineage>
        <taxon>Bacteria</taxon>
        <taxon>Bacillati</taxon>
        <taxon>Actinomycetota</taxon>
        <taxon>Actinomycetes</taxon>
        <taxon>Streptosporangiales</taxon>
        <taxon>Thermomonosporaceae</taxon>
        <taxon>Actinomadura</taxon>
    </lineage>
</organism>
<dbReference type="EMBL" id="BAAATD010000009">
    <property type="protein sequence ID" value="GAA2619537.1"/>
    <property type="molecule type" value="Genomic_DNA"/>
</dbReference>
<evidence type="ECO:0000313" key="2">
    <source>
        <dbReference type="EMBL" id="GAA2619537.1"/>
    </source>
</evidence>
<comment type="caution">
    <text evidence="2">The sequence shown here is derived from an EMBL/GenBank/DDBJ whole genome shotgun (WGS) entry which is preliminary data.</text>
</comment>
<feature type="region of interest" description="Disordered" evidence="1">
    <location>
        <begin position="45"/>
        <end position="85"/>
    </location>
</feature>
<gene>
    <name evidence="2" type="ORF">GCM10010411_64130</name>
</gene>
<evidence type="ECO:0000256" key="1">
    <source>
        <dbReference type="SAM" id="MobiDB-lite"/>
    </source>
</evidence>
<proteinExistence type="predicted"/>
<name>A0ABP6CMN3_9ACTN</name>
<reference evidence="3" key="1">
    <citation type="journal article" date="2019" name="Int. J. Syst. Evol. Microbiol.">
        <title>The Global Catalogue of Microorganisms (GCM) 10K type strain sequencing project: providing services to taxonomists for standard genome sequencing and annotation.</title>
        <authorList>
            <consortium name="The Broad Institute Genomics Platform"/>
            <consortium name="The Broad Institute Genome Sequencing Center for Infectious Disease"/>
            <person name="Wu L."/>
            <person name="Ma J."/>
        </authorList>
    </citation>
    <scope>NUCLEOTIDE SEQUENCE [LARGE SCALE GENOMIC DNA]</scope>
    <source>
        <strain evidence="3">JCM 6833</strain>
    </source>
</reference>
<sequence length="112" mass="12304">MTTKPLIPTENLGWNDPCRPDFPAHLPRSLPALIVSYARTPLACKDSAHGQDRKEPATPRPLNAGHQRKLEARRPTPLQEVPGLGAAGLGDAKPGLWGCVRPGLYEAWFSFW</sequence>
<feature type="compositionally biased region" description="Basic and acidic residues" evidence="1">
    <location>
        <begin position="46"/>
        <end position="57"/>
    </location>
</feature>
<keyword evidence="3" id="KW-1185">Reference proteome</keyword>
<accession>A0ABP6CMN3</accession>
<evidence type="ECO:0000313" key="3">
    <source>
        <dbReference type="Proteomes" id="UP001501509"/>
    </source>
</evidence>